<keyword evidence="1" id="KW-0521">NADP</keyword>
<dbReference type="SUPFAM" id="SSF51735">
    <property type="entry name" value="NAD(P)-binding Rossmann-fold domains"/>
    <property type="match status" value="1"/>
</dbReference>
<dbReference type="Pfam" id="PF05368">
    <property type="entry name" value="NmrA"/>
    <property type="match status" value="1"/>
</dbReference>
<dbReference type="EMBL" id="KB822719">
    <property type="protein sequence ID" value="ETN41807.1"/>
    <property type="molecule type" value="Genomic_DNA"/>
</dbReference>
<dbReference type="GO" id="GO:0016491">
    <property type="term" value="F:oxidoreductase activity"/>
    <property type="evidence" value="ECO:0007669"/>
    <property type="project" value="UniProtKB-KW"/>
</dbReference>
<dbReference type="HOGENOM" id="CLU_044876_6_0_1"/>
<protein>
    <recommendedName>
        <fullName evidence="3">NmrA-like domain-containing protein</fullName>
    </recommendedName>
</protein>
<dbReference type="GeneID" id="19971083"/>
<dbReference type="RefSeq" id="XP_008716316.1">
    <property type="nucleotide sequence ID" value="XM_008718094.1"/>
</dbReference>
<dbReference type="eggNOG" id="ENOG502QPMY">
    <property type="taxonomic scope" value="Eukaryota"/>
</dbReference>
<name>W2RZD3_CYPE1</name>
<evidence type="ECO:0000256" key="2">
    <source>
        <dbReference type="ARBA" id="ARBA00023002"/>
    </source>
</evidence>
<dbReference type="STRING" id="1220924.W2RZD3"/>
<feature type="domain" description="NmrA-like" evidence="3">
    <location>
        <begin position="4"/>
        <end position="310"/>
    </location>
</feature>
<evidence type="ECO:0000256" key="1">
    <source>
        <dbReference type="ARBA" id="ARBA00022857"/>
    </source>
</evidence>
<evidence type="ECO:0000259" key="3">
    <source>
        <dbReference type="Pfam" id="PF05368"/>
    </source>
</evidence>
<organism evidence="4 5">
    <name type="scientific">Cyphellophora europaea (strain CBS 101466)</name>
    <name type="common">Phialophora europaea</name>
    <dbReference type="NCBI Taxonomy" id="1220924"/>
    <lineage>
        <taxon>Eukaryota</taxon>
        <taxon>Fungi</taxon>
        <taxon>Dikarya</taxon>
        <taxon>Ascomycota</taxon>
        <taxon>Pezizomycotina</taxon>
        <taxon>Eurotiomycetes</taxon>
        <taxon>Chaetothyriomycetidae</taxon>
        <taxon>Chaetothyriales</taxon>
        <taxon>Cyphellophoraceae</taxon>
        <taxon>Cyphellophora</taxon>
    </lineage>
</organism>
<dbReference type="Proteomes" id="UP000030752">
    <property type="component" value="Unassembled WGS sequence"/>
</dbReference>
<sequence length="345" mass="37837">MAAKQTVLLLGATGTAGTEVLSGLLADDSFHVIAFTRPASATSPAVAKLRERGVSIRVGEVRAPVADLVPHLKGIDILVSALGPNAQLAQLNWVDAAKEAGTKRFVPCGFTTISPRGGAMLIRDEKEQVHDRIFFQKVPFTIIDVGFWHQLSFPWLPSGKADYAITMFPVKEIYGDGNAPNLLTDMHDQGRFVARIIKDPRTLNKRVVTYSDELSQSQLWEIAERLSGETIPRNYVSKAEAEEQLRSALEAVKNAPPGDWMARAALFGAQYNHSKFIRGDNTLENAKYLGYLDARELYPDFKPVTFEDFMRGVLAGKATKAYGGQSIEDKLGGRNAFRVEDAAVA</sequence>
<dbReference type="PANTHER" id="PTHR47706:SF9">
    <property type="entry name" value="NMRA-LIKE DOMAIN-CONTAINING PROTEIN-RELATED"/>
    <property type="match status" value="1"/>
</dbReference>
<keyword evidence="2" id="KW-0560">Oxidoreductase</keyword>
<dbReference type="PANTHER" id="PTHR47706">
    <property type="entry name" value="NMRA-LIKE FAMILY PROTEIN"/>
    <property type="match status" value="1"/>
</dbReference>
<dbReference type="CDD" id="cd05259">
    <property type="entry name" value="PCBER_SDR_a"/>
    <property type="match status" value="1"/>
</dbReference>
<evidence type="ECO:0000313" key="4">
    <source>
        <dbReference type="EMBL" id="ETN41807.1"/>
    </source>
</evidence>
<dbReference type="InterPro" id="IPR051609">
    <property type="entry name" value="NmrA/Isoflavone_reductase-like"/>
</dbReference>
<dbReference type="InterPro" id="IPR036291">
    <property type="entry name" value="NAD(P)-bd_dom_sf"/>
</dbReference>
<dbReference type="InterPro" id="IPR045312">
    <property type="entry name" value="PCBER-like"/>
</dbReference>
<reference evidence="4 5" key="1">
    <citation type="submission" date="2013-03" db="EMBL/GenBank/DDBJ databases">
        <title>The Genome Sequence of Phialophora europaea CBS 101466.</title>
        <authorList>
            <consortium name="The Broad Institute Genomics Platform"/>
            <person name="Cuomo C."/>
            <person name="de Hoog S."/>
            <person name="Gorbushina A."/>
            <person name="Walker B."/>
            <person name="Young S.K."/>
            <person name="Zeng Q."/>
            <person name="Gargeya S."/>
            <person name="Fitzgerald M."/>
            <person name="Haas B."/>
            <person name="Abouelleil A."/>
            <person name="Allen A.W."/>
            <person name="Alvarado L."/>
            <person name="Arachchi H.M."/>
            <person name="Berlin A.M."/>
            <person name="Chapman S.B."/>
            <person name="Gainer-Dewar J."/>
            <person name="Goldberg J."/>
            <person name="Griggs A."/>
            <person name="Gujja S."/>
            <person name="Hansen M."/>
            <person name="Howarth C."/>
            <person name="Imamovic A."/>
            <person name="Ireland A."/>
            <person name="Larimer J."/>
            <person name="McCowan C."/>
            <person name="Murphy C."/>
            <person name="Pearson M."/>
            <person name="Poon T.W."/>
            <person name="Priest M."/>
            <person name="Roberts A."/>
            <person name="Saif S."/>
            <person name="Shea T."/>
            <person name="Sisk P."/>
            <person name="Sykes S."/>
            <person name="Wortman J."/>
            <person name="Nusbaum C."/>
            <person name="Birren B."/>
        </authorList>
    </citation>
    <scope>NUCLEOTIDE SEQUENCE [LARGE SCALE GENOMIC DNA]</scope>
    <source>
        <strain evidence="4 5">CBS 101466</strain>
    </source>
</reference>
<accession>W2RZD3</accession>
<dbReference type="InParanoid" id="W2RZD3"/>
<keyword evidence="5" id="KW-1185">Reference proteome</keyword>
<dbReference type="VEuPathDB" id="FungiDB:HMPREF1541_03744"/>
<proteinExistence type="predicted"/>
<dbReference type="InterPro" id="IPR008030">
    <property type="entry name" value="NmrA-like"/>
</dbReference>
<dbReference type="Gene3D" id="3.90.25.10">
    <property type="entry name" value="UDP-galactose 4-epimerase, domain 1"/>
    <property type="match status" value="1"/>
</dbReference>
<dbReference type="OrthoDB" id="419598at2759"/>
<dbReference type="AlphaFoldDB" id="W2RZD3"/>
<evidence type="ECO:0000313" key="5">
    <source>
        <dbReference type="Proteomes" id="UP000030752"/>
    </source>
</evidence>
<gene>
    <name evidence="4" type="ORF">HMPREF1541_03744</name>
</gene>
<dbReference type="Gene3D" id="3.40.50.720">
    <property type="entry name" value="NAD(P)-binding Rossmann-like Domain"/>
    <property type="match status" value="1"/>
</dbReference>